<dbReference type="AlphaFoldDB" id="A0A1E7FY26"/>
<dbReference type="InParanoid" id="A0A1E7FY26"/>
<reference evidence="2 3" key="1">
    <citation type="submission" date="2016-09" db="EMBL/GenBank/DDBJ databases">
        <title>Extensive genetic diversity and differential bi-allelic expression allows diatom success in the polar Southern Ocean.</title>
        <authorList>
            <consortium name="DOE Joint Genome Institute"/>
            <person name="Mock T."/>
            <person name="Otillar R.P."/>
            <person name="Strauss J."/>
            <person name="Dupont C."/>
            <person name="Frickenhaus S."/>
            <person name="Maumus F."/>
            <person name="Mcmullan M."/>
            <person name="Sanges R."/>
            <person name="Schmutz J."/>
            <person name="Toseland A."/>
            <person name="Valas R."/>
            <person name="Veluchamy A."/>
            <person name="Ward B.J."/>
            <person name="Allen A."/>
            <person name="Barry K."/>
            <person name="Falciatore A."/>
            <person name="Ferrante M."/>
            <person name="Fortunato A.E."/>
            <person name="Gloeckner G."/>
            <person name="Gruber A."/>
            <person name="Hipkin R."/>
            <person name="Janech M."/>
            <person name="Kroth P."/>
            <person name="Leese F."/>
            <person name="Lindquist E."/>
            <person name="Lyon B.R."/>
            <person name="Martin J."/>
            <person name="Mayer C."/>
            <person name="Parker M."/>
            <person name="Quesneville H."/>
            <person name="Raymond J."/>
            <person name="Uhlig C."/>
            <person name="Valentin K.U."/>
            <person name="Worden A.Z."/>
            <person name="Armbrust E.V."/>
            <person name="Bowler C."/>
            <person name="Green B."/>
            <person name="Moulton V."/>
            <person name="Van Oosterhout C."/>
            <person name="Grigoriev I."/>
        </authorList>
    </citation>
    <scope>NUCLEOTIDE SEQUENCE [LARGE SCALE GENOMIC DNA]</scope>
    <source>
        <strain evidence="2 3">CCMP1102</strain>
    </source>
</reference>
<gene>
    <name evidence="2" type="ORF">FRACYDRAFT_232881</name>
</gene>
<organism evidence="2 3">
    <name type="scientific">Fragilariopsis cylindrus CCMP1102</name>
    <dbReference type="NCBI Taxonomy" id="635003"/>
    <lineage>
        <taxon>Eukaryota</taxon>
        <taxon>Sar</taxon>
        <taxon>Stramenopiles</taxon>
        <taxon>Ochrophyta</taxon>
        <taxon>Bacillariophyta</taxon>
        <taxon>Bacillariophyceae</taxon>
        <taxon>Bacillariophycidae</taxon>
        <taxon>Bacillariales</taxon>
        <taxon>Bacillariaceae</taxon>
        <taxon>Fragilariopsis</taxon>
    </lineage>
</organism>
<accession>A0A1E7FY26</accession>
<dbReference type="KEGG" id="fcy:FRACYDRAFT_232881"/>
<protein>
    <submittedName>
        <fullName evidence="2">Uncharacterized protein</fullName>
    </submittedName>
</protein>
<feature type="compositionally biased region" description="Low complexity" evidence="1">
    <location>
        <begin position="150"/>
        <end position="166"/>
    </location>
</feature>
<keyword evidence="3" id="KW-1185">Reference proteome</keyword>
<dbReference type="Proteomes" id="UP000095751">
    <property type="component" value="Unassembled WGS sequence"/>
</dbReference>
<proteinExistence type="predicted"/>
<evidence type="ECO:0000313" key="2">
    <source>
        <dbReference type="EMBL" id="OEU22723.1"/>
    </source>
</evidence>
<name>A0A1E7FY26_9STRA</name>
<evidence type="ECO:0000256" key="1">
    <source>
        <dbReference type="SAM" id="MobiDB-lite"/>
    </source>
</evidence>
<evidence type="ECO:0000313" key="3">
    <source>
        <dbReference type="Proteomes" id="UP000095751"/>
    </source>
</evidence>
<feature type="compositionally biased region" description="Basic residues" evidence="1">
    <location>
        <begin position="182"/>
        <end position="199"/>
    </location>
</feature>
<dbReference type="EMBL" id="KV784353">
    <property type="protein sequence ID" value="OEU22723.1"/>
    <property type="molecule type" value="Genomic_DNA"/>
</dbReference>
<sequence>MFESFLSQAPPIAAEKDDNNSCLTARYVVLSSNSTSIITEKKEENGEEENAPLLCDIDGSSDDNVCDLCVDIPCKRMGNSKGTFRLKISTVSKFDKSSLRFLYWDLTKNANHYHHQKQEQEQEQDDNELLAQVEDAFRELEQKMRPSKVTNNTTNITNNNNSISDNRNGESIDTTTTTSNKGKIKQNPRFMPSKRRKKQASSFYAPSVEES</sequence>
<dbReference type="OrthoDB" id="55876at2759"/>
<feature type="region of interest" description="Disordered" evidence="1">
    <location>
        <begin position="143"/>
        <end position="211"/>
    </location>
</feature>
<feature type="compositionally biased region" description="Polar residues" evidence="1">
    <location>
        <begin position="169"/>
        <end position="181"/>
    </location>
</feature>